<feature type="transmembrane region" description="Helical" evidence="6">
    <location>
        <begin position="100"/>
        <end position="118"/>
    </location>
</feature>
<feature type="transmembrane region" description="Helical" evidence="6">
    <location>
        <begin position="212"/>
        <end position="230"/>
    </location>
</feature>
<dbReference type="PANTHER" id="PTHR21324:SF2">
    <property type="entry name" value="EG:22E5.9 PROTEIN"/>
    <property type="match status" value="1"/>
</dbReference>
<comment type="caution">
    <text evidence="8">The sequence shown here is derived from an EMBL/GenBank/DDBJ whole genome shotgun (WGS) entry which is preliminary data.</text>
</comment>
<feature type="transmembrane region" description="Helical" evidence="6">
    <location>
        <begin position="46"/>
        <end position="70"/>
    </location>
</feature>
<feature type="transmembrane region" description="Helical" evidence="6">
    <location>
        <begin position="138"/>
        <end position="160"/>
    </location>
</feature>
<feature type="transmembrane region" description="Helical" evidence="6">
    <location>
        <begin position="172"/>
        <end position="191"/>
    </location>
</feature>
<reference evidence="8 9" key="2">
    <citation type="journal article" date="2017" name="Sci. Rep.">
        <title>Ant-infecting Ophiocordyceps genomes reveal a high diversity of potential behavioral manipulation genes and a possible major role for enterotoxins.</title>
        <authorList>
            <person name="de Bekker C."/>
            <person name="Ohm R.A."/>
            <person name="Evans H.C."/>
            <person name="Brachmann A."/>
            <person name="Hughes D.P."/>
        </authorList>
    </citation>
    <scope>NUCLEOTIDE SEQUENCE [LARGE SCALE GENOMIC DNA]</scope>
    <source>
        <strain evidence="8 9">SC16a</strain>
    </source>
</reference>
<accession>A0A2A9PM26</accession>
<dbReference type="GO" id="GO:0012505">
    <property type="term" value="C:endomembrane system"/>
    <property type="evidence" value="ECO:0007669"/>
    <property type="project" value="UniProtKB-SubCell"/>
</dbReference>
<evidence type="ECO:0000256" key="4">
    <source>
        <dbReference type="ARBA" id="ARBA00023136"/>
    </source>
</evidence>
<evidence type="ECO:0000313" key="9">
    <source>
        <dbReference type="Proteomes" id="UP000037136"/>
    </source>
</evidence>
<comment type="subcellular location">
    <subcellularLocation>
        <location evidence="1">Endomembrane system</location>
        <topology evidence="1">Multi-pass membrane protein</topology>
    </subcellularLocation>
</comment>
<keyword evidence="2 6" id="KW-0812">Transmembrane</keyword>
<keyword evidence="3 6" id="KW-1133">Transmembrane helix</keyword>
<feature type="region of interest" description="Disordered" evidence="5">
    <location>
        <begin position="279"/>
        <end position="316"/>
    </location>
</feature>
<keyword evidence="4 6" id="KW-0472">Membrane</keyword>
<dbReference type="Proteomes" id="UP000037136">
    <property type="component" value="Unassembled WGS sequence"/>
</dbReference>
<feature type="compositionally biased region" description="Pro residues" evidence="5">
    <location>
        <begin position="284"/>
        <end position="295"/>
    </location>
</feature>
<organism evidence="8 9">
    <name type="scientific">Ophiocordyceps unilateralis</name>
    <name type="common">Zombie-ant fungus</name>
    <name type="synonym">Torrubia unilateralis</name>
    <dbReference type="NCBI Taxonomy" id="268505"/>
    <lineage>
        <taxon>Eukaryota</taxon>
        <taxon>Fungi</taxon>
        <taxon>Dikarya</taxon>
        <taxon>Ascomycota</taxon>
        <taxon>Pezizomycotina</taxon>
        <taxon>Sordariomycetes</taxon>
        <taxon>Hypocreomycetidae</taxon>
        <taxon>Hypocreales</taxon>
        <taxon>Ophiocordycipitaceae</taxon>
        <taxon>Ophiocordyceps</taxon>
    </lineage>
</organism>
<evidence type="ECO:0000256" key="6">
    <source>
        <dbReference type="SAM" id="Phobius"/>
    </source>
</evidence>
<dbReference type="InterPro" id="IPR019402">
    <property type="entry name" value="CWH43_N"/>
</dbReference>
<dbReference type="PANTHER" id="PTHR21324">
    <property type="entry name" value="FASTING-INDUCIBLE INTEGRAL MEMBRANE PROTEIN TM6P1-RELATED"/>
    <property type="match status" value="1"/>
</dbReference>
<name>A0A2A9PM26_OPHUN</name>
<proteinExistence type="predicted"/>
<gene>
    <name evidence="8" type="ORF">XA68_15705</name>
</gene>
<dbReference type="InterPro" id="IPR050911">
    <property type="entry name" value="DRAM/TMEM150_Autophagy_Mod"/>
</dbReference>
<protein>
    <recommendedName>
        <fullName evidence="7">CWH43-like N-terminal domain-containing protein</fullName>
    </recommendedName>
</protein>
<evidence type="ECO:0000259" key="7">
    <source>
        <dbReference type="Pfam" id="PF10277"/>
    </source>
</evidence>
<feature type="compositionally biased region" description="Polar residues" evidence="5">
    <location>
        <begin position="302"/>
        <end position="316"/>
    </location>
</feature>
<evidence type="ECO:0000256" key="1">
    <source>
        <dbReference type="ARBA" id="ARBA00004127"/>
    </source>
</evidence>
<dbReference type="OrthoDB" id="10032492at2759"/>
<dbReference type="EMBL" id="LAZP02000048">
    <property type="protein sequence ID" value="PFH61943.1"/>
    <property type="molecule type" value="Genomic_DNA"/>
</dbReference>
<evidence type="ECO:0000256" key="5">
    <source>
        <dbReference type="SAM" id="MobiDB-lite"/>
    </source>
</evidence>
<keyword evidence="9" id="KW-1185">Reference proteome</keyword>
<evidence type="ECO:0000256" key="3">
    <source>
        <dbReference type="ARBA" id="ARBA00022989"/>
    </source>
</evidence>
<dbReference type="Pfam" id="PF10277">
    <property type="entry name" value="Frag1"/>
    <property type="match status" value="1"/>
</dbReference>
<dbReference type="GO" id="GO:0005886">
    <property type="term" value="C:plasma membrane"/>
    <property type="evidence" value="ECO:0007669"/>
    <property type="project" value="TreeGrafter"/>
</dbReference>
<evidence type="ECO:0000256" key="2">
    <source>
        <dbReference type="ARBA" id="ARBA00022692"/>
    </source>
</evidence>
<dbReference type="STRING" id="268505.A0A2A9PM26"/>
<reference evidence="8 9" key="1">
    <citation type="journal article" date="2015" name="BMC Genomics">
        <title>Gene expression during zombie ant biting behavior reflects the complexity underlying fungal parasitic behavioral manipulation.</title>
        <authorList>
            <person name="de Bekker C."/>
            <person name="Ohm R.A."/>
            <person name="Loreto R.G."/>
            <person name="Sebastian A."/>
            <person name="Albert I."/>
            <person name="Merrow M."/>
            <person name="Brachmann A."/>
            <person name="Hughes D.P."/>
        </authorList>
    </citation>
    <scope>NUCLEOTIDE SEQUENCE [LARGE SCALE GENOMIC DNA]</scope>
    <source>
        <strain evidence="8 9">SC16a</strain>
    </source>
</reference>
<feature type="transmembrane region" description="Helical" evidence="6">
    <location>
        <begin position="242"/>
        <end position="263"/>
    </location>
</feature>
<dbReference type="AlphaFoldDB" id="A0A2A9PM26"/>
<sequence>MGTSISPSQTRKWSDRFTVRRASDQTSQPSLASDPARLPAGRYISYWMLPLFSSLVWLGMLLGMLIYWTVHENSPHLPSMSVNANVAFISDIGAFRLKPLFIAGSTVTAVTLNLAFIAERWLRHNGRLLPNGSFTEKLLSALTIFFAVVGAAGLILLTIFDTWMHHEKHNGFLVIFIGGYLASSVSTCWEYQRLGIKNRQHPLLRISFWVKLAFFSTELVLVILFGSLSAAHQQDAAAIFEWIVAFIFTFYIISFVIDLWPAVNTKNPANRFEKPLSINSSLPPSAPPSVSPSAPPSYSQSTESALIQSDASSSYP</sequence>
<evidence type="ECO:0000313" key="8">
    <source>
        <dbReference type="EMBL" id="PFH61943.1"/>
    </source>
</evidence>
<feature type="domain" description="CWH43-like N-terminal" evidence="7">
    <location>
        <begin position="46"/>
        <end position="261"/>
    </location>
</feature>